<evidence type="ECO:0000256" key="5">
    <source>
        <dbReference type="ARBA" id="ARBA00022679"/>
    </source>
</evidence>
<feature type="transmembrane region" description="Helical" evidence="11">
    <location>
        <begin position="396"/>
        <end position="414"/>
    </location>
</feature>
<evidence type="ECO:0000256" key="2">
    <source>
        <dbReference type="ARBA" id="ARBA00004687"/>
    </source>
</evidence>
<feature type="transmembrane region" description="Helical" evidence="11">
    <location>
        <begin position="342"/>
        <end position="364"/>
    </location>
</feature>
<evidence type="ECO:0000256" key="10">
    <source>
        <dbReference type="SAM" id="MobiDB-lite"/>
    </source>
</evidence>
<evidence type="ECO:0000256" key="3">
    <source>
        <dbReference type="ARBA" id="ARBA00022502"/>
    </source>
</evidence>
<comment type="caution">
    <text evidence="12">The sequence shown here is derived from an EMBL/GenBank/DDBJ whole genome shotgun (WGS) entry which is preliminary data.</text>
</comment>
<keyword evidence="13" id="KW-1185">Reference proteome</keyword>
<evidence type="ECO:0000256" key="9">
    <source>
        <dbReference type="ARBA" id="ARBA00023136"/>
    </source>
</evidence>
<reference evidence="13" key="1">
    <citation type="journal article" date="2019" name="Int. J. Syst. Evol. Microbiol.">
        <title>The Global Catalogue of Microorganisms (GCM) 10K type strain sequencing project: providing services to taxonomists for standard genome sequencing and annotation.</title>
        <authorList>
            <consortium name="The Broad Institute Genomics Platform"/>
            <consortium name="The Broad Institute Genome Sequencing Center for Infectious Disease"/>
            <person name="Wu L."/>
            <person name="Ma J."/>
        </authorList>
    </citation>
    <scope>NUCLEOTIDE SEQUENCE [LARGE SCALE GENOMIC DNA]</scope>
    <source>
        <strain evidence="13">JCM 13250</strain>
    </source>
</reference>
<organism evidence="12 13">
    <name type="scientific">Luedemannella flava</name>
    <dbReference type="NCBI Taxonomy" id="349316"/>
    <lineage>
        <taxon>Bacteria</taxon>
        <taxon>Bacillati</taxon>
        <taxon>Actinomycetota</taxon>
        <taxon>Actinomycetes</taxon>
        <taxon>Micromonosporales</taxon>
        <taxon>Micromonosporaceae</taxon>
        <taxon>Luedemannella</taxon>
    </lineage>
</organism>
<evidence type="ECO:0000256" key="7">
    <source>
        <dbReference type="ARBA" id="ARBA00022824"/>
    </source>
</evidence>
<feature type="transmembrane region" description="Helical" evidence="11">
    <location>
        <begin position="244"/>
        <end position="264"/>
    </location>
</feature>
<dbReference type="Pfam" id="PF04188">
    <property type="entry name" value="Mannosyl_trans2"/>
    <property type="match status" value="1"/>
</dbReference>
<evidence type="ECO:0000256" key="1">
    <source>
        <dbReference type="ARBA" id="ARBA00004477"/>
    </source>
</evidence>
<dbReference type="PANTHER" id="PTHR12468">
    <property type="entry name" value="GPI MANNOSYLTRANSFERASE 2"/>
    <property type="match status" value="1"/>
</dbReference>
<evidence type="ECO:0000313" key="12">
    <source>
        <dbReference type="EMBL" id="GAA1806349.1"/>
    </source>
</evidence>
<dbReference type="EMBL" id="BAAALT010000083">
    <property type="protein sequence ID" value="GAA1806349.1"/>
    <property type="molecule type" value="Genomic_DNA"/>
</dbReference>
<dbReference type="PANTHER" id="PTHR12468:SF2">
    <property type="entry name" value="GPI MANNOSYLTRANSFERASE 2"/>
    <property type="match status" value="1"/>
</dbReference>
<feature type="transmembrane region" description="Helical" evidence="11">
    <location>
        <begin position="314"/>
        <end position="335"/>
    </location>
</feature>
<evidence type="ECO:0000313" key="13">
    <source>
        <dbReference type="Proteomes" id="UP001500218"/>
    </source>
</evidence>
<feature type="transmembrane region" description="Helical" evidence="11">
    <location>
        <begin position="203"/>
        <end position="232"/>
    </location>
</feature>
<dbReference type="InterPro" id="IPR007315">
    <property type="entry name" value="PIG-V/Gpi18"/>
</dbReference>
<keyword evidence="6 11" id="KW-0812">Transmembrane</keyword>
<dbReference type="Proteomes" id="UP001500218">
    <property type="component" value="Unassembled WGS sequence"/>
</dbReference>
<dbReference type="RefSeq" id="WP_344131384.1">
    <property type="nucleotide sequence ID" value="NZ_BAAALT010000083.1"/>
</dbReference>
<evidence type="ECO:0000256" key="11">
    <source>
        <dbReference type="SAM" id="Phobius"/>
    </source>
</evidence>
<keyword evidence="8 11" id="KW-1133">Transmembrane helix</keyword>
<evidence type="ECO:0000256" key="4">
    <source>
        <dbReference type="ARBA" id="ARBA00022676"/>
    </source>
</evidence>
<keyword evidence="9 11" id="KW-0472">Membrane</keyword>
<keyword evidence="5" id="KW-0808">Transferase</keyword>
<name>A0ABP4Y7M0_9ACTN</name>
<feature type="transmembrane region" description="Helical" evidence="11">
    <location>
        <begin position="47"/>
        <end position="70"/>
    </location>
</feature>
<keyword evidence="7" id="KW-0256">Endoplasmic reticulum</keyword>
<accession>A0ABP4Y7M0</accession>
<evidence type="ECO:0000256" key="8">
    <source>
        <dbReference type="ARBA" id="ARBA00022989"/>
    </source>
</evidence>
<comment type="subcellular location">
    <subcellularLocation>
        <location evidence="1">Endoplasmic reticulum membrane</location>
        <topology evidence="1">Multi-pass membrane protein</topology>
    </subcellularLocation>
</comment>
<sequence>MSDTAVESGRPETDLPSDIGADEGGQETPEAAPSRSREMWRDWRPSVLTGFWTWIAGLAAYAMCTFVAWLPTPGNEPTFYTVWEAWHGWDTDWYTIIADLGYHWDGRGPAFFPLYPMLIRITNPILPGSSFHAGVILSALAGLIAMIMMHRLTATFLGDAVAKRATFYLLAWPTGFFLVIAYNESLLVALALSSLYLMHRGKWAGAAILAAFASATRTGGVLLMVPFVLEYLRQHQWSPRKIRLDALWVLVAPLGLVIYMVYLWRSFGDPLAFQHAQSGWFRYGAKPPWTTMQYAWNIVDERWPSLATESARNVIAIALVAGSALLLTLAVAGRWRLRPEMLYLTAFSAVTVLLPLCSPVQLNQPPLPGFWRYLLEAPVLFIMLAQFGRNFAFDRVYTFVVISVQGIMVTTFLHEAFVA</sequence>
<evidence type="ECO:0000256" key="6">
    <source>
        <dbReference type="ARBA" id="ARBA00022692"/>
    </source>
</evidence>
<keyword evidence="3" id="KW-0337">GPI-anchor biosynthesis</keyword>
<gene>
    <name evidence="12" type="ORF">GCM10009682_30330</name>
</gene>
<feature type="transmembrane region" description="Helical" evidence="11">
    <location>
        <begin position="165"/>
        <end position="183"/>
    </location>
</feature>
<keyword evidence="4" id="KW-0328">Glycosyltransferase</keyword>
<comment type="pathway">
    <text evidence="2">Glycolipid biosynthesis; glycosylphosphatidylinositol-anchor biosynthesis.</text>
</comment>
<feature type="region of interest" description="Disordered" evidence="10">
    <location>
        <begin position="1"/>
        <end position="38"/>
    </location>
</feature>
<feature type="transmembrane region" description="Helical" evidence="11">
    <location>
        <begin position="131"/>
        <end position="153"/>
    </location>
</feature>
<proteinExistence type="predicted"/>
<protein>
    <submittedName>
        <fullName evidence="12">Membrane protein</fullName>
    </submittedName>
</protein>